<evidence type="ECO:0000256" key="2">
    <source>
        <dbReference type="ARBA" id="ARBA00022475"/>
    </source>
</evidence>
<keyword evidence="3 6" id="KW-0812">Transmembrane</keyword>
<dbReference type="Pfam" id="PF06081">
    <property type="entry name" value="ArAE_1"/>
    <property type="match status" value="1"/>
</dbReference>
<dbReference type="EMBL" id="CP015961">
    <property type="protein sequence ID" value="ANI92912.1"/>
    <property type="molecule type" value="Genomic_DNA"/>
</dbReference>
<organism evidence="7 8">
    <name type="scientific">Dietzia timorensis</name>
    <dbReference type="NCBI Taxonomy" id="499555"/>
    <lineage>
        <taxon>Bacteria</taxon>
        <taxon>Bacillati</taxon>
        <taxon>Actinomycetota</taxon>
        <taxon>Actinomycetes</taxon>
        <taxon>Mycobacteriales</taxon>
        <taxon>Dietziaceae</taxon>
        <taxon>Dietzia</taxon>
    </lineage>
</organism>
<reference evidence="7 8" key="1">
    <citation type="submission" date="2016-06" db="EMBL/GenBank/DDBJ databases">
        <title>Complete genome sequence of a saline-alkali tolerant type strain Dietzia timorensis ID05-A0528T.</title>
        <authorList>
            <person name="Wu X."/>
        </authorList>
    </citation>
    <scope>NUCLEOTIDE SEQUENCE [LARGE SCALE GENOMIC DNA]</scope>
    <source>
        <strain evidence="7 8">ID05-A0528</strain>
    </source>
</reference>
<evidence type="ECO:0000256" key="4">
    <source>
        <dbReference type="ARBA" id="ARBA00022989"/>
    </source>
</evidence>
<evidence type="ECO:0008006" key="9">
    <source>
        <dbReference type="Google" id="ProtNLM"/>
    </source>
</evidence>
<dbReference type="InterPro" id="IPR052984">
    <property type="entry name" value="UPF0421"/>
</dbReference>
<sequence length="373" mass="41145">MRSLNGGRIHEREPLWRRPEFTTDLIQILKTVVAAAAAWWIAVTLLESSLPFLAPWTALLTVHATVHRSLVRGVQTMVASVLGVALSFLVGHYLGVSLWSFALAILIGVAAARLSWLREEGIAIATTAIFVLGSGFGEQAPLLIDRIFEVAVGVGAGVLVNLVIIPPLREKQAARYVDNVNERMGKVLVSVAEEFSKSWETDKADTWFEECESIASELDSAWEVVYYARESRRGNPRMRSGAFGPATRAGTPKDSRSVAGYEDILTRANEGVSHLLHLARTLREATQGYRNWDERFRSQWANIVGDAGRAISDPDADVSPLYDRLTDLSATMAKNEEIDPMSWTLYGSLITSVRHIVVVVDDVASSRNARERT</sequence>
<dbReference type="KEGG" id="dtm:BJL86_2145"/>
<dbReference type="PANTHER" id="PTHR40064:SF1">
    <property type="entry name" value="MEMBRANE PROTEIN"/>
    <property type="match status" value="1"/>
</dbReference>
<dbReference type="RefSeq" id="WP_082908651.1">
    <property type="nucleotide sequence ID" value="NZ_CP015961.1"/>
</dbReference>
<feature type="transmembrane region" description="Helical" evidence="6">
    <location>
        <begin position="73"/>
        <end position="90"/>
    </location>
</feature>
<comment type="subcellular location">
    <subcellularLocation>
        <location evidence="1">Cell membrane</location>
        <topology evidence="1">Multi-pass membrane protein</topology>
    </subcellularLocation>
</comment>
<dbReference type="STRING" id="499555.BJL86_2145"/>
<feature type="transmembrane region" description="Helical" evidence="6">
    <location>
        <begin position="143"/>
        <end position="165"/>
    </location>
</feature>
<keyword evidence="4 6" id="KW-1133">Transmembrane helix</keyword>
<dbReference type="OrthoDB" id="3780377at2"/>
<dbReference type="AlphaFoldDB" id="A0A173LQ74"/>
<feature type="transmembrane region" description="Helical" evidence="6">
    <location>
        <begin position="96"/>
        <end position="114"/>
    </location>
</feature>
<gene>
    <name evidence="7" type="ORF">BJL86_2145</name>
</gene>
<evidence type="ECO:0000256" key="1">
    <source>
        <dbReference type="ARBA" id="ARBA00004651"/>
    </source>
</evidence>
<evidence type="ECO:0000256" key="6">
    <source>
        <dbReference type="SAM" id="Phobius"/>
    </source>
</evidence>
<keyword evidence="5 6" id="KW-0472">Membrane</keyword>
<dbReference type="InterPro" id="IPR010343">
    <property type="entry name" value="ArAE_1"/>
</dbReference>
<dbReference type="GO" id="GO:0005886">
    <property type="term" value="C:plasma membrane"/>
    <property type="evidence" value="ECO:0007669"/>
    <property type="project" value="UniProtKB-SubCell"/>
</dbReference>
<evidence type="ECO:0000313" key="8">
    <source>
        <dbReference type="Proteomes" id="UP000186104"/>
    </source>
</evidence>
<evidence type="ECO:0000313" key="7">
    <source>
        <dbReference type="EMBL" id="ANI92912.1"/>
    </source>
</evidence>
<proteinExistence type="predicted"/>
<keyword evidence="8" id="KW-1185">Reference proteome</keyword>
<dbReference type="PANTHER" id="PTHR40064">
    <property type="entry name" value="MEMBRANE PROTEIN-RELATED"/>
    <property type="match status" value="1"/>
</dbReference>
<protein>
    <recommendedName>
        <fullName evidence="9">Aromatic acid exporter family member 1</fullName>
    </recommendedName>
</protein>
<keyword evidence="2" id="KW-1003">Cell membrane</keyword>
<feature type="transmembrane region" description="Helical" evidence="6">
    <location>
        <begin position="121"/>
        <end position="137"/>
    </location>
</feature>
<feature type="transmembrane region" description="Helical" evidence="6">
    <location>
        <begin position="48"/>
        <end position="66"/>
    </location>
</feature>
<evidence type="ECO:0000256" key="5">
    <source>
        <dbReference type="ARBA" id="ARBA00023136"/>
    </source>
</evidence>
<name>A0A173LQ74_9ACTN</name>
<accession>A0A173LQ74</accession>
<dbReference type="Proteomes" id="UP000186104">
    <property type="component" value="Chromosome"/>
</dbReference>
<evidence type="ECO:0000256" key="3">
    <source>
        <dbReference type="ARBA" id="ARBA00022692"/>
    </source>
</evidence>